<keyword evidence="6" id="KW-0238">DNA-binding</keyword>
<feature type="domain" description="Type I restriction modification DNA specificity" evidence="8">
    <location>
        <begin position="756"/>
        <end position="884"/>
    </location>
</feature>
<evidence type="ECO:0000256" key="3">
    <source>
        <dbReference type="ARBA" id="ARBA00022603"/>
    </source>
</evidence>
<dbReference type="EMBL" id="MN738864">
    <property type="protein sequence ID" value="QHT28804.1"/>
    <property type="molecule type" value="Genomic_DNA"/>
</dbReference>
<evidence type="ECO:0000256" key="4">
    <source>
        <dbReference type="ARBA" id="ARBA00022679"/>
    </source>
</evidence>
<dbReference type="GO" id="GO:0032259">
    <property type="term" value="P:methylation"/>
    <property type="evidence" value="ECO:0007669"/>
    <property type="project" value="UniProtKB-KW"/>
</dbReference>
<dbReference type="InterPro" id="IPR050953">
    <property type="entry name" value="N4_N6_ade-DNA_methylase"/>
</dbReference>
<feature type="domain" description="DNA methylase adenine-specific" evidence="9">
    <location>
        <begin position="211"/>
        <end position="363"/>
    </location>
</feature>
<keyword evidence="5" id="KW-0680">Restriction system</keyword>
<dbReference type="InterPro" id="IPR029063">
    <property type="entry name" value="SAM-dependent_MTases_sf"/>
</dbReference>
<dbReference type="Gene3D" id="3.90.220.20">
    <property type="entry name" value="DNA methylase specificity domains"/>
    <property type="match status" value="2"/>
</dbReference>
<evidence type="ECO:0000256" key="6">
    <source>
        <dbReference type="ARBA" id="ARBA00023125"/>
    </source>
</evidence>
<dbReference type="SUPFAM" id="SSF116734">
    <property type="entry name" value="DNA methylase specificity domain"/>
    <property type="match status" value="2"/>
</dbReference>
<dbReference type="Gene3D" id="3.40.50.150">
    <property type="entry name" value="Vaccinia Virus protein VP39"/>
    <property type="match status" value="1"/>
</dbReference>
<evidence type="ECO:0000313" key="10">
    <source>
        <dbReference type="EMBL" id="QHT28804.1"/>
    </source>
</evidence>
<keyword evidence="3" id="KW-0489">Methyltransferase</keyword>
<keyword evidence="4" id="KW-0808">Transferase</keyword>
<accession>A0A6C0EI08</accession>
<dbReference type="GO" id="GO:0008170">
    <property type="term" value="F:N-methyltransferase activity"/>
    <property type="evidence" value="ECO:0007669"/>
    <property type="project" value="InterPro"/>
</dbReference>
<dbReference type="InterPro" id="IPR003356">
    <property type="entry name" value="DNA_methylase_A-5"/>
</dbReference>
<dbReference type="PANTHER" id="PTHR33841:SF6">
    <property type="entry name" value="TYPE II METHYLTRANSFERASE M.HINDII"/>
    <property type="match status" value="1"/>
</dbReference>
<comment type="catalytic activity">
    <reaction evidence="7">
        <text>a 2'-deoxyadenosine in DNA + S-adenosyl-L-methionine = an N(6)-methyl-2'-deoxyadenosine in DNA + S-adenosyl-L-homocysteine + H(+)</text>
        <dbReference type="Rhea" id="RHEA:15197"/>
        <dbReference type="Rhea" id="RHEA-COMP:12418"/>
        <dbReference type="Rhea" id="RHEA-COMP:12419"/>
        <dbReference type="ChEBI" id="CHEBI:15378"/>
        <dbReference type="ChEBI" id="CHEBI:57856"/>
        <dbReference type="ChEBI" id="CHEBI:59789"/>
        <dbReference type="ChEBI" id="CHEBI:90615"/>
        <dbReference type="ChEBI" id="CHEBI:90616"/>
        <dbReference type="EC" id="2.1.1.72"/>
    </reaction>
</comment>
<dbReference type="PROSITE" id="PS00092">
    <property type="entry name" value="N6_MTASE"/>
    <property type="match status" value="1"/>
</dbReference>
<feature type="domain" description="Type I restriction modification DNA specificity" evidence="8">
    <location>
        <begin position="586"/>
        <end position="726"/>
    </location>
</feature>
<reference evidence="10" key="1">
    <citation type="journal article" date="2020" name="Nature">
        <title>Giant virus diversity and host interactions through global metagenomics.</title>
        <authorList>
            <person name="Schulz F."/>
            <person name="Roux S."/>
            <person name="Paez-Espino D."/>
            <person name="Jungbluth S."/>
            <person name="Walsh D.A."/>
            <person name="Denef V.J."/>
            <person name="McMahon K.D."/>
            <person name="Konstantinidis K.T."/>
            <person name="Eloe-Fadrosh E.A."/>
            <person name="Kyrpides N.C."/>
            <person name="Woyke T."/>
        </authorList>
    </citation>
    <scope>NUCLEOTIDE SEQUENCE</scope>
    <source>
        <strain evidence="10">GVMAG-M-3300001351-8</strain>
    </source>
</reference>
<evidence type="ECO:0000256" key="5">
    <source>
        <dbReference type="ARBA" id="ARBA00022747"/>
    </source>
</evidence>
<evidence type="ECO:0000256" key="7">
    <source>
        <dbReference type="ARBA" id="ARBA00047942"/>
    </source>
</evidence>
<dbReference type="InterPro" id="IPR044946">
    <property type="entry name" value="Restrct_endonuc_typeI_TRD_sf"/>
</dbReference>
<sequence>MSQKYKCGICESKPDQLSHHKMHIDTQKHKDKRTIFELKLKQLSTEDLEKDYKTHNIEDILGGFETKKTIVLKKLIKPQITIISNKEALKDKIHDIHNYIRNNGGGYGMNALKLFNIIYGLKKIEENNLIDQSKLERPCCEFSNLLKMATENKNEELVEIIQDKVLDSLAKSSIREILFYEIPKNISGSVFSYLIKEIEHISEIEKATNTQLCGKIYEYFIGRDQSAISELGAYFTDRHITEFIYNEEPVIVNDNFQVPTMCDPFGGSGGFTVGYIVYLKNKYPKIDWKTEIGKVHHYDMNEDVIKSAALEFFCLSGNIPDMSTLRYANSFTDDFNNIKFDRIFTNPPYGGDGSKKTQKQSKRDKVKKYINDSLKTELNEETIKHRKKQLKNIEEDEKSERKLKEQSKVTLVKSSSRIQAFANKYKLKANDKEGVSLIQLMDLVEVGGTVVGVLKEGVFFNRTYKGLRECLIKNFNVRKVISIPSDQFENTSTKTSVLVFDNTEEKTSVVEFSELTVSKFSEDKFDEIDGQIVCSDYAGEGSKLKPDIKSVDKTVVSVATADEILANDIISFNGKDYIKDEIVEGEGYELKRLGDITEFLPSGNRLATFKDDNGDINYYTCSSTIKKCTIADLTKLSIIIGHSGNGCLFIDNNYSTLCTNHILFNKNKCILKYIYYYLTYKWNNFFTICYKGSTVKNTSNKSIEMYKIPIPKSPEKIQYWVDKISTPFNEKNEKQNLLENLEKEVLERVKYISDNEECDNLTLKQIFKKINTGINKPPDNKKGKLYPYYGTSKISGYTDHYLYDGTYILIARNGTMGNAFIVKGRFYPSDHIFICEVNNNYNINYIFKLLNINSFKIEQSSNGSTIKGISKENLEKIKISVPKNKNLITELEPKFAEIEQLKLDIQNAETRFDQYIKELGEEALKK</sequence>
<evidence type="ECO:0000256" key="2">
    <source>
        <dbReference type="ARBA" id="ARBA00011900"/>
    </source>
</evidence>
<dbReference type="Pfam" id="PF02384">
    <property type="entry name" value="N6_Mtase"/>
    <property type="match status" value="2"/>
</dbReference>
<name>A0A6C0EI08_9ZZZZ</name>
<evidence type="ECO:0000259" key="8">
    <source>
        <dbReference type="Pfam" id="PF01420"/>
    </source>
</evidence>
<dbReference type="AlphaFoldDB" id="A0A6C0EI08"/>
<dbReference type="EC" id="2.1.1.72" evidence="2"/>
<evidence type="ECO:0000259" key="9">
    <source>
        <dbReference type="Pfam" id="PF02384"/>
    </source>
</evidence>
<dbReference type="GO" id="GO:0009307">
    <property type="term" value="P:DNA restriction-modification system"/>
    <property type="evidence" value="ECO:0007669"/>
    <property type="project" value="UniProtKB-KW"/>
</dbReference>
<organism evidence="10">
    <name type="scientific">viral metagenome</name>
    <dbReference type="NCBI Taxonomy" id="1070528"/>
    <lineage>
        <taxon>unclassified sequences</taxon>
        <taxon>metagenomes</taxon>
        <taxon>organismal metagenomes</taxon>
    </lineage>
</organism>
<dbReference type="GO" id="GO:0003677">
    <property type="term" value="F:DNA binding"/>
    <property type="evidence" value="ECO:0007669"/>
    <property type="project" value="UniProtKB-KW"/>
</dbReference>
<dbReference type="SUPFAM" id="SSF53335">
    <property type="entry name" value="S-adenosyl-L-methionine-dependent methyltransferases"/>
    <property type="match status" value="1"/>
</dbReference>
<dbReference type="GO" id="GO:0009007">
    <property type="term" value="F:site-specific DNA-methyltransferase (adenine-specific) activity"/>
    <property type="evidence" value="ECO:0007669"/>
    <property type="project" value="UniProtKB-EC"/>
</dbReference>
<dbReference type="InterPro" id="IPR000055">
    <property type="entry name" value="Restrct_endonuc_typeI_TRD"/>
</dbReference>
<comment type="similarity">
    <text evidence="1">Belongs to the type-I restriction system S methylase family.</text>
</comment>
<feature type="domain" description="DNA methylase adenine-specific" evidence="9">
    <location>
        <begin position="431"/>
        <end position="569"/>
    </location>
</feature>
<proteinExistence type="inferred from homology"/>
<protein>
    <recommendedName>
        <fullName evidence="2">site-specific DNA-methyltransferase (adenine-specific)</fullName>
        <ecNumber evidence="2">2.1.1.72</ecNumber>
    </recommendedName>
</protein>
<evidence type="ECO:0000256" key="1">
    <source>
        <dbReference type="ARBA" id="ARBA00010923"/>
    </source>
</evidence>
<dbReference type="Pfam" id="PF01420">
    <property type="entry name" value="Methylase_S"/>
    <property type="match status" value="2"/>
</dbReference>
<dbReference type="PANTHER" id="PTHR33841">
    <property type="entry name" value="DNA METHYLTRANSFERASE YEEA-RELATED"/>
    <property type="match status" value="1"/>
</dbReference>
<dbReference type="InterPro" id="IPR002052">
    <property type="entry name" value="DNA_methylase_N6_adenine_CS"/>
</dbReference>